<name>A0ABQ3TZH4_STRHY</name>
<organism evidence="1 2">
    <name type="scientific">Streptomyces hygroscopicus</name>
    <dbReference type="NCBI Taxonomy" id="1912"/>
    <lineage>
        <taxon>Bacteria</taxon>
        <taxon>Bacillati</taxon>
        <taxon>Actinomycetota</taxon>
        <taxon>Actinomycetes</taxon>
        <taxon>Kitasatosporales</taxon>
        <taxon>Streptomycetaceae</taxon>
        <taxon>Streptomyces</taxon>
        <taxon>Streptomyces violaceusniger group</taxon>
    </lineage>
</organism>
<reference evidence="1" key="1">
    <citation type="submission" date="2024-05" db="EMBL/GenBank/DDBJ databases">
        <title>Whole genome shotgun sequence of Streptomyces hygroscopicus NBRC 113678.</title>
        <authorList>
            <person name="Komaki H."/>
            <person name="Tamura T."/>
        </authorList>
    </citation>
    <scope>NUCLEOTIDE SEQUENCE</scope>
    <source>
        <strain evidence="1">N11-34</strain>
    </source>
</reference>
<accession>A0ABQ3TZH4</accession>
<comment type="caution">
    <text evidence="1">The sequence shown here is derived from an EMBL/GenBank/DDBJ whole genome shotgun (WGS) entry which is preliminary data.</text>
</comment>
<dbReference type="EMBL" id="BNEK01000003">
    <property type="protein sequence ID" value="GHJ28770.1"/>
    <property type="molecule type" value="Genomic_DNA"/>
</dbReference>
<keyword evidence="2" id="KW-1185">Reference proteome</keyword>
<dbReference type="Proteomes" id="UP001054854">
    <property type="component" value="Unassembled WGS sequence"/>
</dbReference>
<sequence length="53" mass="6160">MSRPDYLYKRPGRVRGAHEVERTGRSKARQDYDRMQLVALMRAKIQAKGRQAG</sequence>
<proteinExistence type="predicted"/>
<protein>
    <recommendedName>
        <fullName evidence="3">Integrase</fullName>
    </recommendedName>
</protein>
<evidence type="ECO:0000313" key="2">
    <source>
        <dbReference type="Proteomes" id="UP001054854"/>
    </source>
</evidence>
<evidence type="ECO:0008006" key="3">
    <source>
        <dbReference type="Google" id="ProtNLM"/>
    </source>
</evidence>
<gene>
    <name evidence="1" type="ORF">TPA0910_32030</name>
</gene>
<evidence type="ECO:0000313" key="1">
    <source>
        <dbReference type="EMBL" id="GHJ28770.1"/>
    </source>
</evidence>